<dbReference type="Pfam" id="PF24626">
    <property type="entry name" value="SH3_Tf2-1"/>
    <property type="match status" value="1"/>
</dbReference>
<proteinExistence type="predicted"/>
<feature type="domain" description="Tf2-1-like SH3-like" evidence="1">
    <location>
        <begin position="17"/>
        <end position="81"/>
    </location>
</feature>
<dbReference type="OMA" id="FAPRANH"/>
<dbReference type="InterPro" id="IPR016197">
    <property type="entry name" value="Chromo-like_dom_sf"/>
</dbReference>
<dbReference type="AlphaFoldDB" id="A0A9R0UU61"/>
<name>A0A9R0UU61_TRITD</name>
<evidence type="ECO:0000259" key="1">
    <source>
        <dbReference type="Pfam" id="PF24626"/>
    </source>
</evidence>
<evidence type="ECO:0000313" key="3">
    <source>
        <dbReference type="Proteomes" id="UP000324705"/>
    </source>
</evidence>
<dbReference type="PANTHER" id="PTHR46148">
    <property type="entry name" value="CHROMO DOMAIN-CONTAINING PROTEIN"/>
    <property type="match status" value="1"/>
</dbReference>
<dbReference type="Gramene" id="TRITD1Av1G113130.1">
    <property type="protein sequence ID" value="TRITD1Av1G113130.1"/>
    <property type="gene ID" value="TRITD1Av1G113130"/>
</dbReference>
<evidence type="ECO:0000313" key="2">
    <source>
        <dbReference type="EMBL" id="VAH05043.1"/>
    </source>
</evidence>
<gene>
    <name evidence="2" type="ORF">TRITD_1Av1G113130</name>
</gene>
<dbReference type="Proteomes" id="UP000324705">
    <property type="component" value="Chromosome 1A"/>
</dbReference>
<keyword evidence="3" id="KW-1185">Reference proteome</keyword>
<reference evidence="2 3" key="1">
    <citation type="submission" date="2017-09" db="EMBL/GenBank/DDBJ databases">
        <authorList>
            <consortium name="International Durum Wheat Genome Sequencing Consortium (IDWGSC)"/>
            <person name="Milanesi L."/>
        </authorList>
    </citation>
    <scope>NUCLEOTIDE SEQUENCE [LARGE SCALE GENOMIC DNA]</scope>
    <source>
        <strain evidence="3">cv. Svevo</strain>
    </source>
</reference>
<organism evidence="2 3">
    <name type="scientific">Triticum turgidum subsp. durum</name>
    <name type="common">Durum wheat</name>
    <name type="synonym">Triticum durum</name>
    <dbReference type="NCBI Taxonomy" id="4567"/>
    <lineage>
        <taxon>Eukaryota</taxon>
        <taxon>Viridiplantae</taxon>
        <taxon>Streptophyta</taxon>
        <taxon>Embryophyta</taxon>
        <taxon>Tracheophyta</taxon>
        <taxon>Spermatophyta</taxon>
        <taxon>Magnoliopsida</taxon>
        <taxon>Liliopsida</taxon>
        <taxon>Poales</taxon>
        <taxon>Poaceae</taxon>
        <taxon>BOP clade</taxon>
        <taxon>Pooideae</taxon>
        <taxon>Triticodae</taxon>
        <taxon>Triticeae</taxon>
        <taxon>Triticinae</taxon>
        <taxon>Triticum</taxon>
    </lineage>
</organism>
<dbReference type="EMBL" id="LT934111">
    <property type="protein sequence ID" value="VAH05043.1"/>
    <property type="molecule type" value="Genomic_DNA"/>
</dbReference>
<protein>
    <recommendedName>
        <fullName evidence="1">Tf2-1-like SH3-like domain-containing protein</fullName>
    </recommendedName>
</protein>
<dbReference type="PANTHER" id="PTHR46148:SF54">
    <property type="entry name" value="RETROTRANSPOSON-LIKE PROTEIN"/>
    <property type="match status" value="1"/>
</dbReference>
<accession>A0A9R0UU61</accession>
<dbReference type="InterPro" id="IPR056924">
    <property type="entry name" value="SH3_Tf2-1"/>
</dbReference>
<dbReference type="SUPFAM" id="SSF54160">
    <property type="entry name" value="Chromo domain-like"/>
    <property type="match status" value="1"/>
</dbReference>
<sequence length="202" mass="22978">MKAQADKHRTERTFEVGELVFLKLQPYIQASFAPRANHKLAYKFFGPYKILERVEEVVYRLDLPASSKVHPVFHVSLLRKVLKPDQQILRSLPPPEAHLQIPALILQRRVVMRGAKRVLQVLVQWSNGSTKLATWEDLETLKQMFPRAPAWGQAASQQGKIVSGTGTIERQEEAQSRVRPIRKPRLPARLAGPEWALGLVTP</sequence>